<proteinExistence type="predicted"/>
<reference evidence="1" key="1">
    <citation type="submission" date="2020-08" db="EMBL/GenBank/DDBJ databases">
        <title>Genome public.</title>
        <authorList>
            <person name="Liu C."/>
            <person name="Sun Q."/>
        </authorList>
    </citation>
    <scope>NUCLEOTIDE SEQUENCE</scope>
    <source>
        <strain evidence="1">BX15</strain>
    </source>
</reference>
<dbReference type="RefSeq" id="WP_187014848.1">
    <property type="nucleotide sequence ID" value="NZ_JACOQI010000008.1"/>
</dbReference>
<keyword evidence="2" id="KW-1185">Reference proteome</keyword>
<protein>
    <submittedName>
        <fullName evidence="1">Uncharacterized protein</fullName>
    </submittedName>
</protein>
<evidence type="ECO:0000313" key="2">
    <source>
        <dbReference type="Proteomes" id="UP000620327"/>
    </source>
</evidence>
<dbReference type="EMBL" id="JACOQI010000008">
    <property type="protein sequence ID" value="MBC5770601.1"/>
    <property type="molecule type" value="Genomic_DNA"/>
</dbReference>
<dbReference type="Proteomes" id="UP000620327">
    <property type="component" value="Unassembled WGS sequence"/>
</dbReference>
<sequence>MFNARQLMIFYFYGTCNQKATIIQFQKLKEKAKTEEPKKDIQDLIDFVAEYKDPDNYRWFFWESWLDIDMHRAEGENSFIDAMKSQLEDMAMEAMMDLSCLGYCLGL</sequence>
<dbReference type="AlphaFoldDB" id="A0A923S7G1"/>
<organism evidence="1 2">
    <name type="scientific">Dysosmobacter segnis</name>
    <dbReference type="NCBI Taxonomy" id="2763042"/>
    <lineage>
        <taxon>Bacteria</taxon>
        <taxon>Bacillati</taxon>
        <taxon>Bacillota</taxon>
        <taxon>Clostridia</taxon>
        <taxon>Eubacteriales</taxon>
        <taxon>Oscillospiraceae</taxon>
        <taxon>Dysosmobacter</taxon>
    </lineage>
</organism>
<gene>
    <name evidence="1" type="ORF">H8Z83_09750</name>
</gene>
<evidence type="ECO:0000313" key="1">
    <source>
        <dbReference type="EMBL" id="MBC5770601.1"/>
    </source>
</evidence>
<accession>A0A923S7G1</accession>
<name>A0A923S7G1_9FIRM</name>
<comment type="caution">
    <text evidence="1">The sequence shown here is derived from an EMBL/GenBank/DDBJ whole genome shotgun (WGS) entry which is preliminary data.</text>
</comment>